<dbReference type="Pfam" id="PF00205">
    <property type="entry name" value="TPP_enzyme_M"/>
    <property type="match status" value="1"/>
</dbReference>
<evidence type="ECO:0000259" key="6">
    <source>
        <dbReference type="Pfam" id="PF02776"/>
    </source>
</evidence>
<accession>A0A5J6MSK0</accession>
<dbReference type="GO" id="GO:0009099">
    <property type="term" value="P:L-valine biosynthetic process"/>
    <property type="evidence" value="ECO:0007669"/>
    <property type="project" value="TreeGrafter"/>
</dbReference>
<feature type="domain" description="Thiamine pyrophosphate enzyme TPP-binding" evidence="5">
    <location>
        <begin position="404"/>
        <end position="545"/>
    </location>
</feature>
<dbReference type="InterPro" id="IPR012001">
    <property type="entry name" value="Thiamin_PyroP_enz_TPP-bd_dom"/>
</dbReference>
<dbReference type="InterPro" id="IPR045229">
    <property type="entry name" value="TPP_enz"/>
</dbReference>
<dbReference type="SUPFAM" id="SSF52467">
    <property type="entry name" value="DHS-like NAD/FAD-binding domain"/>
    <property type="match status" value="1"/>
</dbReference>
<evidence type="ECO:0000313" key="7">
    <source>
        <dbReference type="EMBL" id="QEX19030.1"/>
    </source>
</evidence>
<organism evidence="7 8">
    <name type="scientific">Hypericibacter terrae</name>
    <dbReference type="NCBI Taxonomy" id="2602015"/>
    <lineage>
        <taxon>Bacteria</taxon>
        <taxon>Pseudomonadati</taxon>
        <taxon>Pseudomonadota</taxon>
        <taxon>Alphaproteobacteria</taxon>
        <taxon>Rhodospirillales</taxon>
        <taxon>Dongiaceae</taxon>
        <taxon>Hypericibacter</taxon>
    </lineage>
</organism>
<dbReference type="CDD" id="cd00568">
    <property type="entry name" value="TPP_enzymes"/>
    <property type="match status" value="1"/>
</dbReference>
<dbReference type="GO" id="GO:0005948">
    <property type="term" value="C:acetolactate synthase complex"/>
    <property type="evidence" value="ECO:0007669"/>
    <property type="project" value="TreeGrafter"/>
</dbReference>
<gene>
    <name evidence="7" type="primary">ilvB</name>
    <name evidence="7" type="ORF">FRZ44_43420</name>
</gene>
<evidence type="ECO:0000256" key="1">
    <source>
        <dbReference type="ARBA" id="ARBA00007812"/>
    </source>
</evidence>
<keyword evidence="2 3" id="KW-0786">Thiamine pyrophosphate</keyword>
<dbReference type="RefSeq" id="WP_151179129.1">
    <property type="nucleotide sequence ID" value="NZ_CP042906.1"/>
</dbReference>
<evidence type="ECO:0000259" key="4">
    <source>
        <dbReference type="Pfam" id="PF00205"/>
    </source>
</evidence>
<reference evidence="7 8" key="1">
    <citation type="submission" date="2019-08" db="EMBL/GenBank/DDBJ databases">
        <title>Hyperibacter terrae gen. nov., sp. nov. and Hyperibacter viscosus sp. nov., two new members in the family Rhodospirillaceae isolated from the rhizosphere of Hypericum perforatum.</title>
        <authorList>
            <person name="Noviana Z."/>
        </authorList>
    </citation>
    <scope>NUCLEOTIDE SEQUENCE [LARGE SCALE GENOMIC DNA]</scope>
    <source>
        <strain evidence="7 8">R5913</strain>
    </source>
</reference>
<dbReference type="EMBL" id="CP042906">
    <property type="protein sequence ID" value="QEX19030.1"/>
    <property type="molecule type" value="Genomic_DNA"/>
</dbReference>
<dbReference type="Pfam" id="PF02776">
    <property type="entry name" value="TPP_enzyme_N"/>
    <property type="match status" value="1"/>
</dbReference>
<proteinExistence type="inferred from homology"/>
<dbReference type="GO" id="GO:0003984">
    <property type="term" value="F:acetolactate synthase activity"/>
    <property type="evidence" value="ECO:0007669"/>
    <property type="project" value="TreeGrafter"/>
</dbReference>
<feature type="domain" description="Thiamine pyrophosphate enzyme central" evidence="4">
    <location>
        <begin position="197"/>
        <end position="334"/>
    </location>
</feature>
<dbReference type="PANTHER" id="PTHR18968">
    <property type="entry name" value="THIAMINE PYROPHOSPHATE ENZYMES"/>
    <property type="match status" value="1"/>
</dbReference>
<dbReference type="OrthoDB" id="4494979at2"/>
<keyword evidence="8" id="KW-1185">Reference proteome</keyword>
<evidence type="ECO:0000256" key="3">
    <source>
        <dbReference type="RuleBase" id="RU362132"/>
    </source>
</evidence>
<dbReference type="Gene3D" id="3.40.50.1220">
    <property type="entry name" value="TPP-binding domain"/>
    <property type="match status" value="1"/>
</dbReference>
<dbReference type="FunFam" id="3.40.50.970:FF:000007">
    <property type="entry name" value="Acetolactate synthase"/>
    <property type="match status" value="1"/>
</dbReference>
<sequence>MNRLSGAEAFVRMLQLQGVRHVFGLCGDTSLPLYDALFRLDHGITHILTRDERSAGYMADAYARVTGKVGVCEGPSGGGATYILPGVAEANESSIPVLAVTTDIAVTSRGRFTLTELDQEALFRPVTKWNRMIDKSSSIPGTLRAAFAQLTTGRPGAVHLGLPFDVQQDAVDESDLWVEPGLNQFPARRAGADPAAIEKAAGLLTAAKRPIILCGGGVVISGAEPELAQLARRLGAPIATSISGQGSIAETDPLALGVVGSNGGSTETARVLDQADLVFFIGCRAGSVTTDRWRHPPREGRRFLHLDVDSGVIAVTYPADVALLGDAKLTLAALNEALGPPHRRTESWGREAVAAAKAEKFLAFDAIAASEERPIRPERVVAELQRLLPEDAILIADPGTPCPYFSAFYEQRRAGRHFISNRAHGALGYSLSAAIGASIGRPGVKCVAAMGDGAFGFTVGELETVMRLKLPITYVVFSNASYGWIKAGQKTKFHERYFSVDFDRSNHARIAEAYGLKAWRVEDPRELRPALKAALESASPTLVDVIAQPLHEARAPVSEWIA</sequence>
<protein>
    <submittedName>
        <fullName evidence="7">Acetolactate synthase</fullName>
    </submittedName>
</protein>
<dbReference type="InterPro" id="IPR029035">
    <property type="entry name" value="DHS-like_NAD/FAD-binding_dom"/>
</dbReference>
<dbReference type="GO" id="GO:0009097">
    <property type="term" value="P:isoleucine biosynthetic process"/>
    <property type="evidence" value="ECO:0007669"/>
    <property type="project" value="TreeGrafter"/>
</dbReference>
<dbReference type="PANTHER" id="PTHR18968:SF13">
    <property type="entry name" value="ACETOLACTATE SYNTHASE CATALYTIC SUBUNIT, MITOCHONDRIAL"/>
    <property type="match status" value="1"/>
</dbReference>
<dbReference type="Pfam" id="PF02775">
    <property type="entry name" value="TPP_enzyme_C"/>
    <property type="match status" value="1"/>
</dbReference>
<dbReference type="KEGG" id="htq:FRZ44_43420"/>
<dbReference type="InterPro" id="IPR029061">
    <property type="entry name" value="THDP-binding"/>
</dbReference>
<comment type="similarity">
    <text evidence="1 3">Belongs to the TPP enzyme family.</text>
</comment>
<dbReference type="GO" id="GO:0030976">
    <property type="term" value="F:thiamine pyrophosphate binding"/>
    <property type="evidence" value="ECO:0007669"/>
    <property type="project" value="InterPro"/>
</dbReference>
<dbReference type="InterPro" id="IPR012000">
    <property type="entry name" value="Thiamin_PyroP_enz_cen_dom"/>
</dbReference>
<evidence type="ECO:0000259" key="5">
    <source>
        <dbReference type="Pfam" id="PF02775"/>
    </source>
</evidence>
<dbReference type="Proteomes" id="UP000326202">
    <property type="component" value="Chromosome"/>
</dbReference>
<dbReference type="GO" id="GO:0050660">
    <property type="term" value="F:flavin adenine dinucleotide binding"/>
    <property type="evidence" value="ECO:0007669"/>
    <property type="project" value="TreeGrafter"/>
</dbReference>
<dbReference type="InterPro" id="IPR011766">
    <property type="entry name" value="TPP_enzyme_TPP-bd"/>
</dbReference>
<name>A0A5J6MSK0_9PROT</name>
<evidence type="ECO:0000313" key="8">
    <source>
        <dbReference type="Proteomes" id="UP000326202"/>
    </source>
</evidence>
<dbReference type="CDD" id="cd07035">
    <property type="entry name" value="TPP_PYR_POX_like"/>
    <property type="match status" value="1"/>
</dbReference>
<dbReference type="SUPFAM" id="SSF52518">
    <property type="entry name" value="Thiamin diphosphate-binding fold (THDP-binding)"/>
    <property type="match status" value="2"/>
</dbReference>
<feature type="domain" description="Thiamine pyrophosphate enzyme N-terminal TPP-binding" evidence="6">
    <location>
        <begin position="5"/>
        <end position="122"/>
    </location>
</feature>
<dbReference type="Gene3D" id="3.40.50.970">
    <property type="match status" value="2"/>
</dbReference>
<dbReference type="GO" id="GO:0000287">
    <property type="term" value="F:magnesium ion binding"/>
    <property type="evidence" value="ECO:0007669"/>
    <property type="project" value="InterPro"/>
</dbReference>
<evidence type="ECO:0000256" key="2">
    <source>
        <dbReference type="ARBA" id="ARBA00023052"/>
    </source>
</evidence>
<dbReference type="AlphaFoldDB" id="A0A5J6MSK0"/>